<sequence length="190" mass="21762">MNQGQKKENTEITFRNIKDLRAAGIKLKSSGTRSPLDIAFFEGWFAAKLTVPEIIVNGSTTAILFNLTAYEMCPDFENDYGISSFAIFMDSLIDHPEDVKELRSKGVLLNCLGSDEEVANLFNIISTDIVLDVERYEKVRNKINKHYRNKYKTLDSAGYCHLFQQSLDLYCLPSCLYRTYSHFCSNIVYH</sequence>
<proteinExistence type="predicted"/>
<dbReference type="EMBL" id="LXQA010003872">
    <property type="protein sequence ID" value="MCH82569.1"/>
    <property type="molecule type" value="Genomic_DNA"/>
</dbReference>
<keyword evidence="2" id="KW-1185">Reference proteome</keyword>
<evidence type="ECO:0000313" key="2">
    <source>
        <dbReference type="Proteomes" id="UP000265520"/>
    </source>
</evidence>
<dbReference type="AlphaFoldDB" id="A0A392M5P2"/>
<gene>
    <name evidence="1" type="ORF">A2U01_0003379</name>
</gene>
<dbReference type="InterPro" id="IPR004158">
    <property type="entry name" value="DUF247_pln"/>
</dbReference>
<organism evidence="1 2">
    <name type="scientific">Trifolium medium</name>
    <dbReference type="NCBI Taxonomy" id="97028"/>
    <lineage>
        <taxon>Eukaryota</taxon>
        <taxon>Viridiplantae</taxon>
        <taxon>Streptophyta</taxon>
        <taxon>Embryophyta</taxon>
        <taxon>Tracheophyta</taxon>
        <taxon>Spermatophyta</taxon>
        <taxon>Magnoliopsida</taxon>
        <taxon>eudicotyledons</taxon>
        <taxon>Gunneridae</taxon>
        <taxon>Pentapetalae</taxon>
        <taxon>rosids</taxon>
        <taxon>fabids</taxon>
        <taxon>Fabales</taxon>
        <taxon>Fabaceae</taxon>
        <taxon>Papilionoideae</taxon>
        <taxon>50 kb inversion clade</taxon>
        <taxon>NPAAA clade</taxon>
        <taxon>Hologalegina</taxon>
        <taxon>IRL clade</taxon>
        <taxon>Trifolieae</taxon>
        <taxon>Trifolium</taxon>
    </lineage>
</organism>
<comment type="caution">
    <text evidence="1">The sequence shown here is derived from an EMBL/GenBank/DDBJ whole genome shotgun (WGS) entry which is preliminary data.</text>
</comment>
<protein>
    <submittedName>
        <fullName evidence="1">DUF247 domain protein</fullName>
    </submittedName>
</protein>
<evidence type="ECO:0000313" key="1">
    <source>
        <dbReference type="EMBL" id="MCH82569.1"/>
    </source>
</evidence>
<dbReference type="Pfam" id="PF03140">
    <property type="entry name" value="DUF247"/>
    <property type="match status" value="1"/>
</dbReference>
<dbReference type="PANTHER" id="PTHR31549:SF191">
    <property type="entry name" value="DUF247 DOMAIN PROTEIN"/>
    <property type="match status" value="1"/>
</dbReference>
<name>A0A392M5P2_9FABA</name>
<accession>A0A392M5P2</accession>
<reference evidence="1 2" key="1">
    <citation type="journal article" date="2018" name="Front. Plant Sci.">
        <title>Red Clover (Trifolium pratense) and Zigzag Clover (T. medium) - A Picture of Genomic Similarities and Differences.</title>
        <authorList>
            <person name="Dluhosova J."/>
            <person name="Istvanek J."/>
            <person name="Nedelnik J."/>
            <person name="Repkova J."/>
        </authorList>
    </citation>
    <scope>NUCLEOTIDE SEQUENCE [LARGE SCALE GENOMIC DNA]</scope>
    <source>
        <strain evidence="2">cv. 10/8</strain>
        <tissue evidence="1">Leaf</tissue>
    </source>
</reference>
<dbReference type="Proteomes" id="UP000265520">
    <property type="component" value="Unassembled WGS sequence"/>
</dbReference>
<dbReference type="PANTHER" id="PTHR31549">
    <property type="entry name" value="PROTEIN, PUTATIVE (DUF247)-RELATED-RELATED"/>
    <property type="match status" value="1"/>
</dbReference>